<dbReference type="SMART" id="SM00320">
    <property type="entry name" value="WD40"/>
    <property type="match status" value="1"/>
</dbReference>
<dbReference type="PANTHER" id="PTHR22839:SF0">
    <property type="entry name" value="THO COMPLEX SUBUNIT 3"/>
    <property type="match status" value="1"/>
</dbReference>
<dbReference type="InterPro" id="IPR036322">
    <property type="entry name" value="WD40_repeat_dom_sf"/>
</dbReference>
<dbReference type="Gene3D" id="2.130.10.10">
    <property type="entry name" value="YVTN repeat-like/Quinoprotein amine dehydrogenase"/>
    <property type="match status" value="1"/>
</dbReference>
<evidence type="ECO:0000256" key="4">
    <source>
        <dbReference type="PROSITE-ProRule" id="PRU00221"/>
    </source>
</evidence>
<dbReference type="InterPro" id="IPR040132">
    <property type="entry name" value="Tex1/THOC3"/>
</dbReference>
<evidence type="ECO:0000256" key="1">
    <source>
        <dbReference type="ARBA" id="ARBA00022574"/>
    </source>
</evidence>
<dbReference type="PANTHER" id="PTHR22839">
    <property type="entry name" value="THO COMPLEX SUBUNIT 3 THO3"/>
    <property type="match status" value="1"/>
</dbReference>
<proteinExistence type="inferred from homology"/>
<dbReference type="GO" id="GO:0006406">
    <property type="term" value="P:mRNA export from nucleus"/>
    <property type="evidence" value="ECO:0007669"/>
    <property type="project" value="InterPro"/>
</dbReference>
<dbReference type="GO" id="GO:0000445">
    <property type="term" value="C:THO complex part of transcription export complex"/>
    <property type="evidence" value="ECO:0007669"/>
    <property type="project" value="TreeGrafter"/>
</dbReference>
<evidence type="ECO:0000256" key="5">
    <source>
        <dbReference type="SAM" id="MobiDB-lite"/>
    </source>
</evidence>
<keyword evidence="2" id="KW-0677">Repeat</keyword>
<accession>A0A183EQU5</accession>
<dbReference type="PROSITE" id="PS50294">
    <property type="entry name" value="WD_REPEATS_REGION"/>
    <property type="match status" value="1"/>
</dbReference>
<evidence type="ECO:0000256" key="3">
    <source>
        <dbReference type="ARBA" id="ARBA00046343"/>
    </source>
</evidence>
<dbReference type="AlphaFoldDB" id="A0A183EQU5"/>
<dbReference type="InterPro" id="IPR001680">
    <property type="entry name" value="WD40_rpt"/>
</dbReference>
<keyword evidence="1 4" id="KW-0853">WD repeat</keyword>
<dbReference type="InterPro" id="IPR015943">
    <property type="entry name" value="WD40/YVTN_repeat-like_dom_sf"/>
</dbReference>
<dbReference type="WBParaSite" id="GPUH_0002336601-mRNA-1">
    <property type="protein sequence ID" value="GPUH_0002336601-mRNA-1"/>
    <property type="gene ID" value="GPUH_0002336601"/>
</dbReference>
<dbReference type="PROSITE" id="PS50082">
    <property type="entry name" value="WD_REPEATS_2"/>
    <property type="match status" value="1"/>
</dbReference>
<organism evidence="6">
    <name type="scientific">Gongylonema pulchrum</name>
    <dbReference type="NCBI Taxonomy" id="637853"/>
    <lineage>
        <taxon>Eukaryota</taxon>
        <taxon>Metazoa</taxon>
        <taxon>Ecdysozoa</taxon>
        <taxon>Nematoda</taxon>
        <taxon>Chromadorea</taxon>
        <taxon>Rhabditida</taxon>
        <taxon>Spirurina</taxon>
        <taxon>Spiruromorpha</taxon>
        <taxon>Spiruroidea</taxon>
        <taxon>Gongylonematidae</taxon>
        <taxon>Gongylonema</taxon>
    </lineage>
</organism>
<comment type="similarity">
    <text evidence="3">Belongs to the THOC3 family.</text>
</comment>
<name>A0A183EQU5_9BILA</name>
<feature type="repeat" description="WD" evidence="4">
    <location>
        <begin position="91"/>
        <end position="133"/>
    </location>
</feature>
<reference evidence="6" key="1">
    <citation type="submission" date="2016-06" db="UniProtKB">
        <authorList>
            <consortium name="WormBaseParasite"/>
        </authorList>
    </citation>
    <scope>IDENTIFICATION</scope>
</reference>
<evidence type="ECO:0000313" key="6">
    <source>
        <dbReference type="WBParaSite" id="GPUH_0002336601-mRNA-1"/>
    </source>
</evidence>
<feature type="region of interest" description="Disordered" evidence="5">
    <location>
        <begin position="1"/>
        <end position="29"/>
    </location>
</feature>
<protein>
    <submittedName>
        <fullName evidence="6">WD_REPEATS_REGION domain-containing protein</fullName>
    </submittedName>
</protein>
<evidence type="ECO:0000256" key="2">
    <source>
        <dbReference type="ARBA" id="ARBA00022737"/>
    </source>
</evidence>
<dbReference type="SUPFAM" id="SSF50978">
    <property type="entry name" value="WD40 repeat-like"/>
    <property type="match status" value="1"/>
</dbReference>
<dbReference type="Pfam" id="PF00400">
    <property type="entry name" value="WD40"/>
    <property type="match status" value="1"/>
</dbReference>
<sequence>LLKMSTQSKESLSGTSSQRKNGLPSSKIQSYSDAVAHFKKNDRVKSYDMQVPRPLTVSWNCDGTRIAAGAEKSVSVLSFDSSFRIKSVFRGFGHSEQVDQVAFHPSNPYLFASASSDKSVRLWDIRQPRTHTRLNTKG</sequence>